<dbReference type="EMBL" id="BMOD01000001">
    <property type="protein sequence ID" value="GGJ18392.1"/>
    <property type="molecule type" value="Genomic_DNA"/>
</dbReference>
<proteinExistence type="predicted"/>
<sequence>MIRNHNPEWHLPPTQALKVCRDITRQHSKTFYLGSKFFPAKQRLAVWAVYATCRTGDDIADESLPHLAPQKLEQWWETTRSALQGHPLEDDVSQALTWAAHQYPLPHEAFHELYLGLRMDLDETSYQTMADLELYCRRVAGIVGLMVSPICGYQGGEETLQKALKLGMAMQLTNILRDVGEDLQERGRLYLPSELLQQFGVTEQMLQKGVVTPEYQRLMQHLIALARSWYQEGRTGIPCLQGSGRLAVAVAARAYEGILDSLEQNGYNNFSQRAQVSGLQKLLMVPVAWWKLRTQLHRR</sequence>
<keyword evidence="1" id="KW-0808">Transferase</keyword>
<accession>A0ABQ2CT39</accession>
<dbReference type="SFLD" id="SFLDG01212">
    <property type="entry name" value="Phytoene_synthase_like"/>
    <property type="match status" value="1"/>
</dbReference>
<dbReference type="SUPFAM" id="SSF48576">
    <property type="entry name" value="Terpenoid synthases"/>
    <property type="match status" value="1"/>
</dbReference>
<comment type="caution">
    <text evidence="2">The sequence shown here is derived from an EMBL/GenBank/DDBJ whole genome shotgun (WGS) entry which is preliminary data.</text>
</comment>
<dbReference type="Gene3D" id="1.10.600.10">
    <property type="entry name" value="Farnesyl Diphosphate Synthase"/>
    <property type="match status" value="1"/>
</dbReference>
<dbReference type="InterPro" id="IPR033904">
    <property type="entry name" value="Trans_IPPS_HH"/>
</dbReference>
<dbReference type="InterPro" id="IPR019845">
    <property type="entry name" value="Squalene/phytoene_synthase_CS"/>
</dbReference>
<name>A0ABQ2CT39_9DEIO</name>
<dbReference type="PANTHER" id="PTHR31480">
    <property type="entry name" value="BIFUNCTIONAL LYCOPENE CYCLASE/PHYTOENE SYNTHASE"/>
    <property type="match status" value="1"/>
</dbReference>
<dbReference type="InterPro" id="IPR008949">
    <property type="entry name" value="Isoprenoid_synthase_dom_sf"/>
</dbReference>
<dbReference type="PROSITE" id="PS01045">
    <property type="entry name" value="SQUALEN_PHYTOEN_SYN_2"/>
    <property type="match status" value="1"/>
</dbReference>
<dbReference type="InterPro" id="IPR002060">
    <property type="entry name" value="Squ/phyt_synthse"/>
</dbReference>
<keyword evidence="3" id="KW-1185">Reference proteome</keyword>
<dbReference type="InterPro" id="IPR044843">
    <property type="entry name" value="Trans_IPPS_bact-type"/>
</dbReference>
<dbReference type="Pfam" id="PF00494">
    <property type="entry name" value="SQS_PSY"/>
    <property type="match status" value="1"/>
</dbReference>
<evidence type="ECO:0000313" key="3">
    <source>
        <dbReference type="Proteomes" id="UP000632222"/>
    </source>
</evidence>
<evidence type="ECO:0000313" key="2">
    <source>
        <dbReference type="EMBL" id="GGJ18392.1"/>
    </source>
</evidence>
<dbReference type="SFLD" id="SFLDS00005">
    <property type="entry name" value="Isoprenoid_Synthase_Type_I"/>
    <property type="match status" value="1"/>
</dbReference>
<dbReference type="SFLD" id="SFLDG01018">
    <property type="entry name" value="Squalene/Phytoene_Synthase_Lik"/>
    <property type="match status" value="1"/>
</dbReference>
<gene>
    <name evidence="2" type="ORF">GCM10008938_00670</name>
</gene>
<dbReference type="RefSeq" id="WP_188998110.1">
    <property type="nucleotide sequence ID" value="NZ_BMOD01000001.1"/>
</dbReference>
<protein>
    <submittedName>
        <fullName evidence="2">Phytoene synthase</fullName>
    </submittedName>
</protein>
<dbReference type="CDD" id="cd00683">
    <property type="entry name" value="Trans_IPPS_HH"/>
    <property type="match status" value="1"/>
</dbReference>
<evidence type="ECO:0000256" key="1">
    <source>
        <dbReference type="ARBA" id="ARBA00022679"/>
    </source>
</evidence>
<reference evidence="3" key="1">
    <citation type="journal article" date="2019" name="Int. J. Syst. Evol. Microbiol.">
        <title>The Global Catalogue of Microorganisms (GCM) 10K type strain sequencing project: providing services to taxonomists for standard genome sequencing and annotation.</title>
        <authorList>
            <consortium name="The Broad Institute Genomics Platform"/>
            <consortium name="The Broad Institute Genome Sequencing Center for Infectious Disease"/>
            <person name="Wu L."/>
            <person name="Ma J."/>
        </authorList>
    </citation>
    <scope>NUCLEOTIDE SEQUENCE [LARGE SCALE GENOMIC DNA]</scope>
    <source>
        <strain evidence="3">JCM 14370</strain>
    </source>
</reference>
<organism evidence="2 3">
    <name type="scientific">Deinococcus roseus</name>
    <dbReference type="NCBI Taxonomy" id="392414"/>
    <lineage>
        <taxon>Bacteria</taxon>
        <taxon>Thermotogati</taxon>
        <taxon>Deinococcota</taxon>
        <taxon>Deinococci</taxon>
        <taxon>Deinococcales</taxon>
        <taxon>Deinococcaceae</taxon>
        <taxon>Deinococcus</taxon>
    </lineage>
</organism>
<dbReference type="Proteomes" id="UP000632222">
    <property type="component" value="Unassembled WGS sequence"/>
</dbReference>